<accession>A0A9D4F8V2</accession>
<protein>
    <submittedName>
        <fullName evidence="1">Uncharacterized protein</fullName>
    </submittedName>
</protein>
<comment type="caution">
    <text evidence="1">The sequence shown here is derived from an EMBL/GenBank/DDBJ whole genome shotgun (WGS) entry which is preliminary data.</text>
</comment>
<dbReference type="Proteomes" id="UP000828390">
    <property type="component" value="Unassembled WGS sequence"/>
</dbReference>
<name>A0A9D4F8V2_DREPO</name>
<proteinExistence type="predicted"/>
<keyword evidence="2" id="KW-1185">Reference proteome</keyword>
<gene>
    <name evidence="1" type="ORF">DPMN_144902</name>
</gene>
<reference evidence="1" key="1">
    <citation type="journal article" date="2019" name="bioRxiv">
        <title>The Genome of the Zebra Mussel, Dreissena polymorpha: A Resource for Invasive Species Research.</title>
        <authorList>
            <person name="McCartney M.A."/>
            <person name="Auch B."/>
            <person name="Kono T."/>
            <person name="Mallez S."/>
            <person name="Zhang Y."/>
            <person name="Obille A."/>
            <person name="Becker A."/>
            <person name="Abrahante J.E."/>
            <person name="Garbe J."/>
            <person name="Badalamenti J.P."/>
            <person name="Herman A."/>
            <person name="Mangelson H."/>
            <person name="Liachko I."/>
            <person name="Sullivan S."/>
            <person name="Sone E.D."/>
            <person name="Koren S."/>
            <person name="Silverstein K.A.T."/>
            <person name="Beckman K.B."/>
            <person name="Gohl D.M."/>
        </authorList>
    </citation>
    <scope>NUCLEOTIDE SEQUENCE</scope>
    <source>
        <strain evidence="1">Duluth1</strain>
        <tissue evidence="1">Whole animal</tissue>
    </source>
</reference>
<organism evidence="1 2">
    <name type="scientific">Dreissena polymorpha</name>
    <name type="common">Zebra mussel</name>
    <name type="synonym">Mytilus polymorpha</name>
    <dbReference type="NCBI Taxonomy" id="45954"/>
    <lineage>
        <taxon>Eukaryota</taxon>
        <taxon>Metazoa</taxon>
        <taxon>Spiralia</taxon>
        <taxon>Lophotrochozoa</taxon>
        <taxon>Mollusca</taxon>
        <taxon>Bivalvia</taxon>
        <taxon>Autobranchia</taxon>
        <taxon>Heteroconchia</taxon>
        <taxon>Euheterodonta</taxon>
        <taxon>Imparidentia</taxon>
        <taxon>Neoheterodontei</taxon>
        <taxon>Myida</taxon>
        <taxon>Dreissenoidea</taxon>
        <taxon>Dreissenidae</taxon>
        <taxon>Dreissena</taxon>
    </lineage>
</organism>
<evidence type="ECO:0000313" key="2">
    <source>
        <dbReference type="Proteomes" id="UP000828390"/>
    </source>
</evidence>
<sequence length="101" mass="11819">MRCQVYLSSGCPTASLSLIMQERIEIECFVLYRNVRSLMDTSQSFEMLTGKEQRLTNQYLGRTQYSLRERANICFLRFQVPSLAPCPRVIVFEEPELSIWT</sequence>
<dbReference type="AlphaFoldDB" id="A0A9D4F8V2"/>
<evidence type="ECO:0000313" key="1">
    <source>
        <dbReference type="EMBL" id="KAH3791417.1"/>
    </source>
</evidence>
<dbReference type="EMBL" id="JAIWYP010000007">
    <property type="protein sequence ID" value="KAH3791417.1"/>
    <property type="molecule type" value="Genomic_DNA"/>
</dbReference>
<reference evidence="1" key="2">
    <citation type="submission" date="2020-11" db="EMBL/GenBank/DDBJ databases">
        <authorList>
            <person name="McCartney M.A."/>
            <person name="Auch B."/>
            <person name="Kono T."/>
            <person name="Mallez S."/>
            <person name="Becker A."/>
            <person name="Gohl D.M."/>
            <person name="Silverstein K.A.T."/>
            <person name="Koren S."/>
            <person name="Bechman K.B."/>
            <person name="Herman A."/>
            <person name="Abrahante J.E."/>
            <person name="Garbe J."/>
        </authorList>
    </citation>
    <scope>NUCLEOTIDE SEQUENCE</scope>
    <source>
        <strain evidence="1">Duluth1</strain>
        <tissue evidence="1">Whole animal</tissue>
    </source>
</reference>